<evidence type="ECO:0000256" key="5">
    <source>
        <dbReference type="ARBA" id="ARBA00022917"/>
    </source>
</evidence>
<comment type="subunit">
    <text evidence="7">Monomer.</text>
</comment>
<comment type="caution">
    <text evidence="10">The sequence shown here is derived from an EMBL/GenBank/DDBJ whole genome shotgun (WGS) entry which is preliminary data.</text>
</comment>
<keyword evidence="6 7" id="KW-0030">Aminoacyl-tRNA synthetase</keyword>
<dbReference type="PRINTS" id="PR00987">
    <property type="entry name" value="TRNASYNTHGLU"/>
</dbReference>
<dbReference type="InterPro" id="IPR008925">
    <property type="entry name" value="aa_tRNA-synth_I_cd-bd_sf"/>
</dbReference>
<reference evidence="10" key="2">
    <citation type="journal article" date="2021" name="PeerJ">
        <title>Extensive microbial diversity within the chicken gut microbiome revealed by metagenomics and culture.</title>
        <authorList>
            <person name="Gilroy R."/>
            <person name="Ravi A."/>
            <person name="Getino M."/>
            <person name="Pursley I."/>
            <person name="Horton D.L."/>
            <person name="Alikhan N.F."/>
            <person name="Baker D."/>
            <person name="Gharbi K."/>
            <person name="Hall N."/>
            <person name="Watson M."/>
            <person name="Adriaenssens E.M."/>
            <person name="Foster-Nyarko E."/>
            <person name="Jarju S."/>
            <person name="Secka A."/>
            <person name="Antonio M."/>
            <person name="Oren A."/>
            <person name="Chaudhuri R.R."/>
            <person name="La Ragione R."/>
            <person name="Hildebrand F."/>
            <person name="Pallen M.J."/>
        </authorList>
    </citation>
    <scope>NUCLEOTIDE SEQUENCE</scope>
    <source>
        <strain evidence="10">CHK147-3167</strain>
    </source>
</reference>
<dbReference type="Pfam" id="PF19269">
    <property type="entry name" value="Anticodon_2"/>
    <property type="match status" value="1"/>
</dbReference>
<keyword evidence="4 7" id="KW-0067">ATP-binding</keyword>
<dbReference type="PANTHER" id="PTHR43311:SF2">
    <property type="entry name" value="GLUTAMATE--TRNA LIGASE, MITOCHONDRIAL-RELATED"/>
    <property type="match status" value="1"/>
</dbReference>
<dbReference type="AlphaFoldDB" id="A0A9D1CZP5"/>
<keyword evidence="2 7" id="KW-0436">Ligase</keyword>
<dbReference type="InterPro" id="IPR020058">
    <property type="entry name" value="Glu/Gln-tRNA-synth_Ib_cat-dom"/>
</dbReference>
<dbReference type="InterPro" id="IPR049940">
    <property type="entry name" value="GluQ/Sye"/>
</dbReference>
<evidence type="ECO:0000256" key="7">
    <source>
        <dbReference type="HAMAP-Rule" id="MF_00022"/>
    </source>
</evidence>
<dbReference type="EMBL" id="DVFV01000124">
    <property type="protein sequence ID" value="HIQ91410.1"/>
    <property type="molecule type" value="Genomic_DNA"/>
</dbReference>
<keyword evidence="3 7" id="KW-0547">Nucleotide-binding</keyword>
<dbReference type="Gene3D" id="3.40.50.620">
    <property type="entry name" value="HUPs"/>
    <property type="match status" value="1"/>
</dbReference>
<dbReference type="PANTHER" id="PTHR43311">
    <property type="entry name" value="GLUTAMATE--TRNA LIGASE"/>
    <property type="match status" value="1"/>
</dbReference>
<dbReference type="InterPro" id="IPR000924">
    <property type="entry name" value="Glu/Gln-tRNA-synth"/>
</dbReference>
<evidence type="ECO:0000259" key="9">
    <source>
        <dbReference type="Pfam" id="PF19269"/>
    </source>
</evidence>
<feature type="domain" description="Aminoacyl-tRNA synthetase class I anticodon-binding" evidence="9">
    <location>
        <begin position="508"/>
        <end position="545"/>
    </location>
</feature>
<evidence type="ECO:0000256" key="6">
    <source>
        <dbReference type="ARBA" id="ARBA00023146"/>
    </source>
</evidence>
<dbReference type="InterPro" id="IPR014729">
    <property type="entry name" value="Rossmann-like_a/b/a_fold"/>
</dbReference>
<dbReference type="HAMAP" id="MF_00022">
    <property type="entry name" value="Glu_tRNA_synth_type1"/>
    <property type="match status" value="1"/>
</dbReference>
<comment type="similarity">
    <text evidence="1 7">Belongs to the class-I aminoacyl-tRNA synthetase family. Glutamate--tRNA ligase type 1 subfamily.</text>
</comment>
<accession>A0A9D1CZP5</accession>
<feature type="short sequence motif" description="'KMSKS' region" evidence="7">
    <location>
        <begin position="291"/>
        <end position="295"/>
    </location>
</feature>
<dbReference type="EC" id="6.1.1.17" evidence="7"/>
<dbReference type="InterPro" id="IPR045462">
    <property type="entry name" value="aa-tRNA-synth_I_cd-bd"/>
</dbReference>
<keyword evidence="5 7" id="KW-0648">Protein biosynthesis</keyword>
<comment type="function">
    <text evidence="7">Catalyzes the attachment of glutamate to tRNA(Glu) in a two-step reaction: glutamate is first activated by ATP to form Glu-AMP and then transferred to the acceptor end of tRNA(Glu).</text>
</comment>
<dbReference type="InterPro" id="IPR020751">
    <property type="entry name" value="aa-tRNA-synth_I_codon-bd_sub2"/>
</dbReference>
<comment type="caution">
    <text evidence="7">Lacks conserved residue(s) required for the propagation of feature annotation.</text>
</comment>
<feature type="binding site" evidence="7">
    <location>
        <position position="294"/>
    </location>
    <ligand>
        <name>ATP</name>
        <dbReference type="ChEBI" id="CHEBI:30616"/>
    </ligand>
</feature>
<evidence type="ECO:0000259" key="8">
    <source>
        <dbReference type="Pfam" id="PF00749"/>
    </source>
</evidence>
<dbReference type="Pfam" id="PF00749">
    <property type="entry name" value="tRNA-synt_1c"/>
    <property type="match status" value="1"/>
</dbReference>
<protein>
    <recommendedName>
        <fullName evidence="7">Glutamate--tRNA ligase</fullName>
        <ecNumber evidence="7">6.1.1.17</ecNumber>
    </recommendedName>
    <alternativeName>
        <fullName evidence="7">Glutamyl-tRNA synthetase</fullName>
        <shortName evidence="7">GluRS</shortName>
    </alternativeName>
</protein>
<dbReference type="GO" id="GO:0005737">
    <property type="term" value="C:cytoplasm"/>
    <property type="evidence" value="ECO:0007669"/>
    <property type="project" value="UniProtKB-SubCell"/>
</dbReference>
<evidence type="ECO:0000256" key="1">
    <source>
        <dbReference type="ARBA" id="ARBA00007894"/>
    </source>
</evidence>
<dbReference type="GO" id="GO:0000049">
    <property type="term" value="F:tRNA binding"/>
    <property type="evidence" value="ECO:0007669"/>
    <property type="project" value="InterPro"/>
</dbReference>
<evidence type="ECO:0000256" key="4">
    <source>
        <dbReference type="ARBA" id="ARBA00022840"/>
    </source>
</evidence>
<dbReference type="Gene3D" id="1.10.10.350">
    <property type="match status" value="1"/>
</dbReference>
<comment type="subcellular location">
    <subcellularLocation>
        <location evidence="7">Cytoplasm</location>
    </subcellularLocation>
</comment>
<dbReference type="GO" id="GO:0005524">
    <property type="term" value="F:ATP binding"/>
    <property type="evidence" value="ECO:0007669"/>
    <property type="project" value="UniProtKB-UniRule"/>
</dbReference>
<feature type="short sequence motif" description="'HIGH' region" evidence="7">
    <location>
        <begin position="40"/>
        <end position="50"/>
    </location>
</feature>
<comment type="catalytic activity">
    <reaction evidence="7">
        <text>tRNA(Glu) + L-glutamate + ATP = L-glutamyl-tRNA(Glu) + AMP + diphosphate</text>
        <dbReference type="Rhea" id="RHEA:23540"/>
        <dbReference type="Rhea" id="RHEA-COMP:9663"/>
        <dbReference type="Rhea" id="RHEA-COMP:9680"/>
        <dbReference type="ChEBI" id="CHEBI:29985"/>
        <dbReference type="ChEBI" id="CHEBI:30616"/>
        <dbReference type="ChEBI" id="CHEBI:33019"/>
        <dbReference type="ChEBI" id="CHEBI:78442"/>
        <dbReference type="ChEBI" id="CHEBI:78520"/>
        <dbReference type="ChEBI" id="CHEBI:456215"/>
        <dbReference type="EC" id="6.1.1.17"/>
    </reaction>
</comment>
<organism evidence="10 11">
    <name type="scientific">Candidatus Coprosoma intestinipullorum</name>
    <dbReference type="NCBI Taxonomy" id="2840752"/>
    <lineage>
        <taxon>Bacteria</taxon>
        <taxon>Bacillati</taxon>
        <taxon>Bacillota</taxon>
        <taxon>Bacillota incertae sedis</taxon>
        <taxon>Candidatus Coprosoma</taxon>
    </lineage>
</organism>
<evidence type="ECO:0000256" key="2">
    <source>
        <dbReference type="ARBA" id="ARBA00022598"/>
    </source>
</evidence>
<sequence length="547" mass="64026">MNREEYADFLVKSEHDYKYYENKYPKRNLSEGAMVTRYAPSPTGLVHLGALYTSFISVKMAKQSGGVSFLRIEDTDQKRSIDDGVRKIIEDLAKFDINFDEGVTLEGDKGNYGPYTQSERGDIYKAFVKKLIIEDKAYPCFCSEDDLKHDHDRQAANKERLGYYGIWARCRRLSMDDVIEKVNNGEKYIIRLKSRGNFNHHFKFKDEIKGKMELPENDQDIVILKSDGLPTYHFAHAVDDHLMGTTHVIRGDEWLSSIPVHVQLFEMLDFELPKFAHVSPICIEEDGKKRKLSKRKDPEAAISFYHKKGIPNKGLMLFLETIANSNFEMWMLQNKDSDPDEFKLDFKRMPIGGTLFDYEKLISISKNYISKLKATEVYDMAFEWASLYDKDFASLMEKYKDYTTSIFNIEREQKKPRKDIAYFSEVKDQIWYMYDELFNPSVYEWQKVTGRSEIKNILDTYLNDYYKEDDDKDSWFNHMKEAAVKLGYAGEMREYKDNPDNYKGSIADFSTVVRVALTSKCNTPDLYEIMRLLGKDRIMSRINKVTM</sequence>
<dbReference type="SUPFAM" id="SSF48163">
    <property type="entry name" value="An anticodon-binding domain of class I aminoacyl-tRNA synthetases"/>
    <property type="match status" value="1"/>
</dbReference>
<dbReference type="InterPro" id="IPR004527">
    <property type="entry name" value="Glu-tRNA-ligase_bac/mito"/>
</dbReference>
<dbReference type="SUPFAM" id="SSF52374">
    <property type="entry name" value="Nucleotidylyl transferase"/>
    <property type="match status" value="1"/>
</dbReference>
<name>A0A9D1CZP5_9FIRM</name>
<evidence type="ECO:0000313" key="11">
    <source>
        <dbReference type="Proteomes" id="UP000886786"/>
    </source>
</evidence>
<evidence type="ECO:0000313" key="10">
    <source>
        <dbReference type="EMBL" id="HIQ91410.1"/>
    </source>
</evidence>
<dbReference type="GO" id="GO:0006424">
    <property type="term" value="P:glutamyl-tRNA aminoacylation"/>
    <property type="evidence" value="ECO:0007669"/>
    <property type="project" value="UniProtKB-UniRule"/>
</dbReference>
<dbReference type="Proteomes" id="UP000886786">
    <property type="component" value="Unassembled WGS sequence"/>
</dbReference>
<dbReference type="GO" id="GO:0004818">
    <property type="term" value="F:glutamate-tRNA ligase activity"/>
    <property type="evidence" value="ECO:0007669"/>
    <property type="project" value="UniProtKB-UniRule"/>
</dbReference>
<feature type="domain" description="Glutamyl/glutaminyl-tRNA synthetase class Ib catalytic" evidence="8">
    <location>
        <begin position="34"/>
        <end position="320"/>
    </location>
</feature>
<gene>
    <name evidence="7" type="primary">gltX</name>
    <name evidence="10" type="ORF">IAB27_07310</name>
</gene>
<evidence type="ECO:0000256" key="3">
    <source>
        <dbReference type="ARBA" id="ARBA00022741"/>
    </source>
</evidence>
<reference evidence="10" key="1">
    <citation type="submission" date="2020-10" db="EMBL/GenBank/DDBJ databases">
        <authorList>
            <person name="Gilroy R."/>
        </authorList>
    </citation>
    <scope>NUCLEOTIDE SEQUENCE</scope>
    <source>
        <strain evidence="10">CHK147-3167</strain>
    </source>
</reference>
<proteinExistence type="inferred from homology"/>
<keyword evidence="7" id="KW-0963">Cytoplasm</keyword>